<dbReference type="OMA" id="LWEFYLC"/>
<reference evidence="6 7" key="1">
    <citation type="submission" date="2015-12" db="EMBL/GenBank/DDBJ databases">
        <title>Dictyostelia acquired genes for synthesis and detection of signals that induce cell-type specialization by lateral gene transfer from prokaryotes.</title>
        <authorList>
            <person name="Gloeckner G."/>
            <person name="Schaap P."/>
        </authorList>
    </citation>
    <scope>NUCLEOTIDE SEQUENCE [LARGE SCALE GENOMIC DNA]</scope>
    <source>
        <strain evidence="6 7">TK</strain>
    </source>
</reference>
<dbReference type="GO" id="GO:0008610">
    <property type="term" value="P:lipid biosynthetic process"/>
    <property type="evidence" value="ECO:0007669"/>
    <property type="project" value="InterPro"/>
</dbReference>
<evidence type="ECO:0000256" key="2">
    <source>
        <dbReference type="ARBA" id="ARBA00022603"/>
    </source>
</evidence>
<organism evidence="6 7">
    <name type="scientific">Tieghemostelium lacteum</name>
    <name type="common">Slime mold</name>
    <name type="synonym">Dictyostelium lacteum</name>
    <dbReference type="NCBI Taxonomy" id="361077"/>
    <lineage>
        <taxon>Eukaryota</taxon>
        <taxon>Amoebozoa</taxon>
        <taxon>Evosea</taxon>
        <taxon>Eumycetozoa</taxon>
        <taxon>Dictyostelia</taxon>
        <taxon>Dictyosteliales</taxon>
        <taxon>Raperosteliaceae</taxon>
        <taxon>Tieghemostelium</taxon>
    </lineage>
</organism>
<keyword evidence="5" id="KW-0443">Lipid metabolism</keyword>
<evidence type="ECO:0000256" key="4">
    <source>
        <dbReference type="ARBA" id="ARBA00022691"/>
    </source>
</evidence>
<evidence type="ECO:0000256" key="5">
    <source>
        <dbReference type="ARBA" id="ARBA00023098"/>
    </source>
</evidence>
<keyword evidence="2" id="KW-0489">Methyltransferase</keyword>
<gene>
    <name evidence="6" type="ORF">DLAC_06961</name>
</gene>
<name>A0A151ZDY4_TIELA</name>
<sequence>MNALTYFKTYASDSFVKYSHNILFNQILEKFTVGQLTLDIIDLNYPEYNCKSRIYGDKSKSPQMKSRITIKNLYRFLFKVSFSYDVGLGESYVFGDFDSDDLTTLLKMFILNGECIDMNGKFKFLRKKFDKFINFFYNQTTLKNQENIQTHYNLSNDFYRLVLGEEMLYSSGIFMDKNESLSVGSMRQIRGILEMANLKKGEKVLEIGSGWGSLSIEAAKSYGCHVTGVTLSKEQRKIHLDRIEKEGLQDLIDVQLKHYRDIEGKFDKIISIEMCEHVSDKYYPEYFQTIEKALSKDGIVVLQMIAYNDQMLDEYLSEVGFISKYIFLEGYLTSITKLLSFITKNTNLVIESVKNIGPHYEHSLVYWNKNLLANKDKILEMGIDEQLIRLYSFYFSYCAAGFGARFLNDYQVVLSRPLNIKNLKPLP</sequence>
<proteinExistence type="inferred from homology"/>
<dbReference type="InterPro" id="IPR050723">
    <property type="entry name" value="CFA/CMAS"/>
</dbReference>
<evidence type="ECO:0000313" key="7">
    <source>
        <dbReference type="Proteomes" id="UP000076078"/>
    </source>
</evidence>
<dbReference type="EMBL" id="LODT01000031">
    <property type="protein sequence ID" value="KYQ92120.1"/>
    <property type="molecule type" value="Genomic_DNA"/>
</dbReference>
<dbReference type="GO" id="GO:0008168">
    <property type="term" value="F:methyltransferase activity"/>
    <property type="evidence" value="ECO:0007669"/>
    <property type="project" value="UniProtKB-KW"/>
</dbReference>
<comment type="caution">
    <text evidence="6">The sequence shown here is derived from an EMBL/GenBank/DDBJ whole genome shotgun (WGS) entry which is preliminary data.</text>
</comment>
<dbReference type="OrthoDB" id="5977668at2759"/>
<dbReference type="InterPro" id="IPR003333">
    <property type="entry name" value="CMAS"/>
</dbReference>
<dbReference type="PIRSF" id="PIRSF003085">
    <property type="entry name" value="CMAS"/>
    <property type="match status" value="1"/>
</dbReference>
<dbReference type="Pfam" id="PF02353">
    <property type="entry name" value="CMAS"/>
    <property type="match status" value="1"/>
</dbReference>
<dbReference type="AlphaFoldDB" id="A0A151ZDY4"/>
<keyword evidence="4" id="KW-0949">S-adenosyl-L-methionine</keyword>
<dbReference type="SUPFAM" id="SSF53335">
    <property type="entry name" value="S-adenosyl-L-methionine-dependent methyltransferases"/>
    <property type="match status" value="1"/>
</dbReference>
<dbReference type="InParanoid" id="A0A151ZDY4"/>
<evidence type="ECO:0000256" key="1">
    <source>
        <dbReference type="ARBA" id="ARBA00010815"/>
    </source>
</evidence>
<dbReference type="InterPro" id="IPR029063">
    <property type="entry name" value="SAM-dependent_MTases_sf"/>
</dbReference>
<evidence type="ECO:0000313" key="6">
    <source>
        <dbReference type="EMBL" id="KYQ92120.1"/>
    </source>
</evidence>
<dbReference type="Proteomes" id="UP000076078">
    <property type="component" value="Unassembled WGS sequence"/>
</dbReference>
<comment type="similarity">
    <text evidence="1">Belongs to the CFA/CMAS family.</text>
</comment>
<keyword evidence="3" id="KW-0808">Transferase</keyword>
<protein>
    <submittedName>
        <fullName evidence="6">Cyclopropane fatty acid synthase</fullName>
    </submittedName>
</protein>
<accession>A0A151ZDY4</accession>
<dbReference type="Gene3D" id="3.40.50.150">
    <property type="entry name" value="Vaccinia Virus protein VP39"/>
    <property type="match status" value="1"/>
</dbReference>
<dbReference type="PANTHER" id="PTHR43667">
    <property type="entry name" value="CYCLOPROPANE-FATTY-ACYL-PHOSPHOLIPID SYNTHASE"/>
    <property type="match status" value="1"/>
</dbReference>
<keyword evidence="7" id="KW-1185">Reference proteome</keyword>
<dbReference type="CDD" id="cd02440">
    <property type="entry name" value="AdoMet_MTases"/>
    <property type="match status" value="1"/>
</dbReference>
<evidence type="ECO:0000256" key="3">
    <source>
        <dbReference type="ARBA" id="ARBA00022679"/>
    </source>
</evidence>
<dbReference type="STRING" id="361077.A0A151ZDY4"/>
<dbReference type="PANTHER" id="PTHR43667:SF2">
    <property type="entry name" value="FATTY ACID C-METHYL TRANSFERASE"/>
    <property type="match status" value="1"/>
</dbReference>
<dbReference type="GO" id="GO:0032259">
    <property type="term" value="P:methylation"/>
    <property type="evidence" value="ECO:0007669"/>
    <property type="project" value="UniProtKB-KW"/>
</dbReference>